<name>A0ACB6QN57_9PLEO</name>
<dbReference type="Proteomes" id="UP000799755">
    <property type="component" value="Unassembled WGS sequence"/>
</dbReference>
<dbReference type="EMBL" id="MU003515">
    <property type="protein sequence ID" value="KAF2468449.1"/>
    <property type="molecule type" value="Genomic_DNA"/>
</dbReference>
<reference evidence="1" key="1">
    <citation type="journal article" date="2020" name="Stud. Mycol.">
        <title>101 Dothideomycetes genomes: a test case for predicting lifestyles and emergence of pathogens.</title>
        <authorList>
            <person name="Haridas S."/>
            <person name="Albert R."/>
            <person name="Binder M."/>
            <person name="Bloem J."/>
            <person name="Labutti K."/>
            <person name="Salamov A."/>
            <person name="Andreopoulos B."/>
            <person name="Baker S."/>
            <person name="Barry K."/>
            <person name="Bills G."/>
            <person name="Bluhm B."/>
            <person name="Cannon C."/>
            <person name="Castanera R."/>
            <person name="Culley D."/>
            <person name="Daum C."/>
            <person name="Ezra D."/>
            <person name="Gonzalez J."/>
            <person name="Henrissat B."/>
            <person name="Kuo A."/>
            <person name="Liang C."/>
            <person name="Lipzen A."/>
            <person name="Lutzoni F."/>
            <person name="Magnuson J."/>
            <person name="Mondo S."/>
            <person name="Nolan M."/>
            <person name="Ohm R."/>
            <person name="Pangilinan J."/>
            <person name="Park H.-J."/>
            <person name="Ramirez L."/>
            <person name="Alfaro M."/>
            <person name="Sun H."/>
            <person name="Tritt A."/>
            <person name="Yoshinaga Y."/>
            <person name="Zwiers L.-H."/>
            <person name="Turgeon B."/>
            <person name="Goodwin S."/>
            <person name="Spatafora J."/>
            <person name="Crous P."/>
            <person name="Grigoriev I."/>
        </authorList>
    </citation>
    <scope>NUCLEOTIDE SEQUENCE</scope>
    <source>
        <strain evidence="1">ATCC 200398</strain>
    </source>
</reference>
<proteinExistence type="predicted"/>
<evidence type="ECO:0000313" key="1">
    <source>
        <dbReference type="EMBL" id="KAF2468449.1"/>
    </source>
</evidence>
<organism evidence="1 2">
    <name type="scientific">Lindgomyces ingoldianus</name>
    <dbReference type="NCBI Taxonomy" id="673940"/>
    <lineage>
        <taxon>Eukaryota</taxon>
        <taxon>Fungi</taxon>
        <taxon>Dikarya</taxon>
        <taxon>Ascomycota</taxon>
        <taxon>Pezizomycotina</taxon>
        <taxon>Dothideomycetes</taxon>
        <taxon>Pleosporomycetidae</taxon>
        <taxon>Pleosporales</taxon>
        <taxon>Lindgomycetaceae</taxon>
        <taxon>Lindgomyces</taxon>
    </lineage>
</organism>
<sequence>MTRNPGTIRRLWYNWKMKQLPWRKKWLVGFDLQGNTFWEFKDALHSNRNRRIVKYSRWTHYSDVNVGPLWMQWLRHTRFEPPSLAEQQANVVRQERIKLLAAQADARWAAKPSALDAPDKQQPMHMLESRDTNTGIKQANVDEEVWRKAEPTQTMQDENRDEEEEVAKDGRGHVEDVPTLRTRKVMQEPRDSPWKKPAITNPGDNWQPESWTPAPARRRS</sequence>
<gene>
    <name evidence="1" type="ORF">BDR25DRAFT_335316</name>
</gene>
<keyword evidence="2" id="KW-1185">Reference proteome</keyword>
<accession>A0ACB6QN57</accession>
<evidence type="ECO:0000313" key="2">
    <source>
        <dbReference type="Proteomes" id="UP000799755"/>
    </source>
</evidence>
<comment type="caution">
    <text evidence="1">The sequence shown here is derived from an EMBL/GenBank/DDBJ whole genome shotgun (WGS) entry which is preliminary data.</text>
</comment>
<protein>
    <submittedName>
        <fullName evidence="1">Uncharacterized protein</fullName>
    </submittedName>
</protein>